<keyword evidence="3" id="KW-1185">Reference proteome</keyword>
<evidence type="ECO:0000256" key="1">
    <source>
        <dbReference type="PROSITE-ProRule" id="PRU00339"/>
    </source>
</evidence>
<evidence type="ECO:0000313" key="3">
    <source>
        <dbReference type="Proteomes" id="UP000256845"/>
    </source>
</evidence>
<dbReference type="EMBL" id="QRDW01000010">
    <property type="protein sequence ID" value="RED46149.1"/>
    <property type="molecule type" value="Genomic_DNA"/>
</dbReference>
<keyword evidence="1" id="KW-0802">TPR repeat</keyword>
<protein>
    <recommendedName>
        <fullName evidence="4">Tetratricopeptide repeat protein</fullName>
    </recommendedName>
</protein>
<sequence>MKAFVALISAGLFLSACESNRLAELNQACRDGLEAQNDGRHQLAFDHFSDCLEHAGTSDLNRRIAHRNIGVSLGYLNQNEKAGPHFIEAHKIKETEVELINLSSYYFGQEEFKKAVPLFDRLVAIQPMDLRVRYARAISNESIGNLEVARDDIRFVYENGGDVGNLKLMMDRLDLSEVYRSQPSPAQKGLEISLPEGFKTNWIHANDREVLWEYLPQDQTTDNWREMITIRKLARPEPIDEYLVVAETGLLDRSMAAYVEHCGGYVFGSIAPRIEKQSTNRIAYCTDRDLAKVPEKIHARRNSIFAFKILASTEALYLVSYEWQDDKKKPNFVREAGLIDKTVKPLFSSAVVVR</sequence>
<dbReference type="AlphaFoldDB" id="A0A3D9H9J7"/>
<organism evidence="2 3">
    <name type="scientific">Aestuariispira insulae</name>
    <dbReference type="NCBI Taxonomy" id="1461337"/>
    <lineage>
        <taxon>Bacteria</taxon>
        <taxon>Pseudomonadati</taxon>
        <taxon>Pseudomonadota</taxon>
        <taxon>Alphaproteobacteria</taxon>
        <taxon>Rhodospirillales</taxon>
        <taxon>Kiloniellaceae</taxon>
        <taxon>Aestuariispira</taxon>
    </lineage>
</organism>
<dbReference type="InterPro" id="IPR011990">
    <property type="entry name" value="TPR-like_helical_dom_sf"/>
</dbReference>
<name>A0A3D9H9J7_9PROT</name>
<proteinExistence type="predicted"/>
<feature type="repeat" description="TPR" evidence="1">
    <location>
        <begin position="96"/>
        <end position="129"/>
    </location>
</feature>
<gene>
    <name evidence="2" type="ORF">DFP90_11058</name>
</gene>
<dbReference type="PROSITE" id="PS51257">
    <property type="entry name" value="PROKAR_LIPOPROTEIN"/>
    <property type="match status" value="1"/>
</dbReference>
<dbReference type="PROSITE" id="PS50005">
    <property type="entry name" value="TPR"/>
    <property type="match status" value="1"/>
</dbReference>
<dbReference type="InterPro" id="IPR019734">
    <property type="entry name" value="TPR_rpt"/>
</dbReference>
<comment type="caution">
    <text evidence="2">The sequence shown here is derived from an EMBL/GenBank/DDBJ whole genome shotgun (WGS) entry which is preliminary data.</text>
</comment>
<dbReference type="Proteomes" id="UP000256845">
    <property type="component" value="Unassembled WGS sequence"/>
</dbReference>
<reference evidence="2 3" key="1">
    <citation type="submission" date="2018-07" db="EMBL/GenBank/DDBJ databases">
        <title>Genomic Encyclopedia of Type Strains, Phase III (KMG-III): the genomes of soil and plant-associated and newly described type strains.</title>
        <authorList>
            <person name="Whitman W."/>
        </authorList>
    </citation>
    <scope>NUCLEOTIDE SEQUENCE [LARGE SCALE GENOMIC DNA]</scope>
    <source>
        <strain evidence="2 3">CECT 8488</strain>
    </source>
</reference>
<accession>A0A3D9H9J7</accession>
<evidence type="ECO:0008006" key="4">
    <source>
        <dbReference type="Google" id="ProtNLM"/>
    </source>
</evidence>
<dbReference type="SUPFAM" id="SSF48452">
    <property type="entry name" value="TPR-like"/>
    <property type="match status" value="1"/>
</dbReference>
<evidence type="ECO:0000313" key="2">
    <source>
        <dbReference type="EMBL" id="RED46149.1"/>
    </source>
</evidence>
<dbReference type="Gene3D" id="1.25.40.10">
    <property type="entry name" value="Tetratricopeptide repeat domain"/>
    <property type="match status" value="1"/>
</dbReference>